<protein>
    <recommendedName>
        <fullName evidence="1">NADAR domain-containing protein</fullName>
    </recommendedName>
</protein>
<gene>
    <name evidence="2" type="ORF">ACOF00016_LOCUS19002</name>
</gene>
<dbReference type="EMBL" id="HBIM01025519">
    <property type="protein sequence ID" value="CAE0422424.1"/>
    <property type="molecule type" value="Transcribed_RNA"/>
</dbReference>
<evidence type="ECO:0000313" key="2">
    <source>
        <dbReference type="EMBL" id="CAE0422424.1"/>
    </source>
</evidence>
<dbReference type="CDD" id="cd15457">
    <property type="entry name" value="NADAR"/>
    <property type="match status" value="1"/>
</dbReference>
<dbReference type="InterPro" id="IPR012816">
    <property type="entry name" value="NADAR"/>
</dbReference>
<dbReference type="SUPFAM" id="SSF143990">
    <property type="entry name" value="YbiA-like"/>
    <property type="match status" value="1"/>
</dbReference>
<organism evidence="2">
    <name type="scientific">Amphora coffeiformis</name>
    <dbReference type="NCBI Taxonomy" id="265554"/>
    <lineage>
        <taxon>Eukaryota</taxon>
        <taxon>Sar</taxon>
        <taxon>Stramenopiles</taxon>
        <taxon>Ochrophyta</taxon>
        <taxon>Bacillariophyta</taxon>
        <taxon>Bacillariophyceae</taxon>
        <taxon>Bacillariophycidae</taxon>
        <taxon>Thalassiophysales</taxon>
        <taxon>Catenulaceae</taxon>
        <taxon>Amphora</taxon>
    </lineage>
</organism>
<name>A0A7S3LGZ3_9STRA</name>
<reference evidence="2" key="1">
    <citation type="submission" date="2021-01" db="EMBL/GenBank/DDBJ databases">
        <authorList>
            <person name="Corre E."/>
            <person name="Pelletier E."/>
            <person name="Niang G."/>
            <person name="Scheremetjew M."/>
            <person name="Finn R."/>
            <person name="Kale V."/>
            <person name="Holt S."/>
            <person name="Cochrane G."/>
            <person name="Meng A."/>
            <person name="Brown T."/>
            <person name="Cohen L."/>
        </authorList>
    </citation>
    <scope>NUCLEOTIDE SEQUENCE</scope>
    <source>
        <strain evidence="2">CCMP127</strain>
    </source>
</reference>
<dbReference type="InterPro" id="IPR037238">
    <property type="entry name" value="YbiA-like_sf"/>
</dbReference>
<proteinExistence type="predicted"/>
<evidence type="ECO:0000259" key="1">
    <source>
        <dbReference type="Pfam" id="PF08719"/>
    </source>
</evidence>
<dbReference type="AlphaFoldDB" id="A0A7S3LGZ3"/>
<feature type="domain" description="NADAR" evidence="1">
    <location>
        <begin position="34"/>
        <end position="134"/>
    </location>
</feature>
<dbReference type="Pfam" id="PF08719">
    <property type="entry name" value="NADAR"/>
    <property type="match status" value="1"/>
</dbReference>
<accession>A0A7S3LGZ3</accession>
<dbReference type="Gene3D" id="1.10.357.40">
    <property type="entry name" value="YbiA-like"/>
    <property type="match status" value="1"/>
</dbReference>
<sequence>MGGPATIGGQRLASTSNFLIQPMQIDGVLVRASTGEHSATPLEWKSVEHYFQAAKFDAIAGRMSVWQHCRAIQLVNDPLEAWELGQSRKHPLRVDWEDVKAHTMYLGVVAKYKACPEHARVLAETSEPIVAGDSTSNWQQLNTLVLERIRYELRESLGLSPLVARSVYEEWCAATNLPPGAAPIVVYVATP</sequence>